<dbReference type="Gramene" id="ORUFI12G13390.3">
    <property type="protein sequence ID" value="ORUFI12G13390.3"/>
    <property type="gene ID" value="ORUFI12G13390"/>
</dbReference>
<proteinExistence type="inferred from homology"/>
<reference evidence="9" key="1">
    <citation type="submission" date="2013-06" db="EMBL/GenBank/DDBJ databases">
        <authorList>
            <person name="Zhao Q."/>
        </authorList>
    </citation>
    <scope>NUCLEOTIDE SEQUENCE</scope>
    <source>
        <strain evidence="9">cv. W1943</strain>
    </source>
</reference>
<dbReference type="FunFam" id="3.30.420.40:FF:000307">
    <property type="entry name" value="Probable tRNA N6-adenosine threonylcarbamoyltransferase, mitochondrial"/>
    <property type="match status" value="1"/>
</dbReference>
<dbReference type="GO" id="GO:0002949">
    <property type="term" value="P:tRNA threonylcarbamoyladenosine modification"/>
    <property type="evidence" value="ECO:0007669"/>
    <property type="project" value="UniProtKB-UniRule"/>
</dbReference>
<evidence type="ECO:0000313" key="9">
    <source>
        <dbReference type="Proteomes" id="UP000008022"/>
    </source>
</evidence>
<keyword evidence="1 6" id="KW-0808">Transferase</keyword>
<dbReference type="PANTHER" id="PTHR11735">
    <property type="entry name" value="TRNA N6-ADENOSINE THREONYLCARBAMOYLTRANSFERASE"/>
    <property type="match status" value="1"/>
</dbReference>
<evidence type="ECO:0000313" key="8">
    <source>
        <dbReference type="EnsemblPlants" id="ORUFI12G13390.3"/>
    </source>
</evidence>
<evidence type="ECO:0000259" key="7">
    <source>
        <dbReference type="Pfam" id="PF00814"/>
    </source>
</evidence>
<evidence type="ECO:0000256" key="6">
    <source>
        <dbReference type="HAMAP-Rule" id="MF_03179"/>
    </source>
</evidence>
<dbReference type="GO" id="GO:0061711">
    <property type="term" value="F:tRNA N(6)-L-threonylcarbamoyladenine synthase activity"/>
    <property type="evidence" value="ECO:0007669"/>
    <property type="project" value="UniProtKB-EC"/>
</dbReference>
<keyword evidence="4 6" id="KW-0012">Acyltransferase</keyword>
<dbReference type="Pfam" id="PF00814">
    <property type="entry name" value="TsaD"/>
    <property type="match status" value="1"/>
</dbReference>
<keyword evidence="6" id="KW-0496">Mitochondrion</keyword>
<evidence type="ECO:0000256" key="5">
    <source>
        <dbReference type="ARBA" id="ARBA00048117"/>
    </source>
</evidence>
<feature type="domain" description="Gcp-like" evidence="7">
    <location>
        <begin position="92"/>
        <end position="344"/>
    </location>
</feature>
<dbReference type="GO" id="GO:0046872">
    <property type="term" value="F:metal ion binding"/>
    <property type="evidence" value="ECO:0007669"/>
    <property type="project" value="UniProtKB-KW"/>
</dbReference>
<comment type="subcellular location">
    <subcellularLocation>
        <location evidence="6">Mitochondrion</location>
    </subcellularLocation>
</comment>
<dbReference type="InterPro" id="IPR017861">
    <property type="entry name" value="KAE1/TsaD"/>
</dbReference>
<evidence type="ECO:0000256" key="4">
    <source>
        <dbReference type="ARBA" id="ARBA00023315"/>
    </source>
</evidence>
<dbReference type="Gene3D" id="3.30.420.40">
    <property type="match status" value="3"/>
</dbReference>
<keyword evidence="9" id="KW-1185">Reference proteome</keyword>
<comment type="function">
    <text evidence="6">Required for the formation of a threonylcarbamoyl group on adenosine at position 37 (t(6)A37) in mitochondrial tRNAs that read codons beginning with adenine. Probably involved in the transfer of the threonylcarbamoyl moiety of threonylcarbamoyl-AMP (TC-AMP) to the N6 group of A37. Involved in mitochondrial genome maintenance.</text>
</comment>
<dbReference type="Proteomes" id="UP000008022">
    <property type="component" value="Unassembled WGS sequence"/>
</dbReference>
<dbReference type="EnsemblPlants" id="ORUFI12G13390.3">
    <property type="protein sequence ID" value="ORUFI12G13390.3"/>
    <property type="gene ID" value="ORUFI12G13390"/>
</dbReference>
<dbReference type="SUPFAM" id="SSF53067">
    <property type="entry name" value="Actin-like ATPase domain"/>
    <property type="match status" value="1"/>
</dbReference>
<evidence type="ECO:0000256" key="2">
    <source>
        <dbReference type="ARBA" id="ARBA00022694"/>
    </source>
</evidence>
<evidence type="ECO:0000256" key="1">
    <source>
        <dbReference type="ARBA" id="ARBA00022679"/>
    </source>
</evidence>
<comment type="catalytic activity">
    <reaction evidence="5 6">
        <text>L-threonylcarbamoyladenylate + adenosine(37) in tRNA = N(6)-L-threonylcarbamoyladenosine(37) in tRNA + AMP + H(+)</text>
        <dbReference type="Rhea" id="RHEA:37059"/>
        <dbReference type="Rhea" id="RHEA-COMP:10162"/>
        <dbReference type="Rhea" id="RHEA-COMP:10163"/>
        <dbReference type="ChEBI" id="CHEBI:15378"/>
        <dbReference type="ChEBI" id="CHEBI:73682"/>
        <dbReference type="ChEBI" id="CHEBI:74411"/>
        <dbReference type="ChEBI" id="CHEBI:74418"/>
        <dbReference type="ChEBI" id="CHEBI:456215"/>
        <dbReference type="EC" id="2.3.1.234"/>
    </reaction>
</comment>
<dbReference type="HAMAP" id="MF_01445">
    <property type="entry name" value="TsaD"/>
    <property type="match status" value="1"/>
</dbReference>
<gene>
    <name evidence="6" type="primary">GCP1</name>
</gene>
<accession>A0A0E0RHC6</accession>
<dbReference type="NCBIfam" id="TIGR00329">
    <property type="entry name" value="gcp_kae1"/>
    <property type="match status" value="1"/>
</dbReference>
<name>A0A0E0RHC6_ORYRU</name>
<comment type="cofactor">
    <cofactor evidence="6">
        <name>a divalent metal cation</name>
        <dbReference type="ChEBI" id="CHEBI:60240"/>
    </cofactor>
    <text evidence="6">Binds 1 divalent metal cation per subunit.</text>
</comment>
<dbReference type="PRINTS" id="PR00789">
    <property type="entry name" value="OSIALOPTASE"/>
</dbReference>
<comment type="subunit">
    <text evidence="6">Homodimer.</text>
</comment>
<dbReference type="InterPro" id="IPR000905">
    <property type="entry name" value="Gcp-like_dom"/>
</dbReference>
<comment type="similarity">
    <text evidence="6">Belongs to the KAE1 / TsaD family.</text>
</comment>
<dbReference type="CDD" id="cd24134">
    <property type="entry name" value="ASKHA_NBD_OSGEPL1_QRI7_euk"/>
    <property type="match status" value="1"/>
</dbReference>
<dbReference type="InterPro" id="IPR043129">
    <property type="entry name" value="ATPase_NBD"/>
</dbReference>
<keyword evidence="2 6" id="KW-0819">tRNA processing</keyword>
<dbReference type="InterPro" id="IPR022450">
    <property type="entry name" value="TsaD"/>
</dbReference>
<dbReference type="AlphaFoldDB" id="A0A0E0RHC6"/>
<reference evidence="8" key="2">
    <citation type="submission" date="2015-06" db="UniProtKB">
        <authorList>
            <consortium name="EnsemblPlants"/>
        </authorList>
    </citation>
    <scope>IDENTIFICATION</scope>
</reference>
<sequence length="414" mass="44631">MAATLLPTLSPPASRAAAALLLRRAPPFPSPLPAPLLRRLLAPAPSPPLRSSPTFRSLATMPSAAAAADLLMLGIETSCDDTAAAVVRGDGEILSQVVSSQEDLLVRWGGVAPKMAEEAHSLAIDQVVQKALDDANVSENDLSAVAVTVGPGLSLCLRVGVHKARKIAKSFRLPIVGVHHMEAHALVSRLVNKDLDFPFLALLISGGHNLLVLAHGLGQYVQLGTTIDDAIGEAYDKSARWLGLDMRKGGGPALEQLALEGDPNAVKFSVPMRQHKDCNFSYAGLKTQRVAVLHLEERCQRAVEWALKMEPSIKYFVVSGGVASNQYVRTHLNQIAEKNGLQLVVMIAWTGIEHFIAGRFDDPPAVDEPDDMQYDLRPRWPLGEEYSEGRSASRSMKTARVHPSLTSMIQGSVH</sequence>
<dbReference type="GO" id="GO:0005739">
    <property type="term" value="C:mitochondrion"/>
    <property type="evidence" value="ECO:0007669"/>
    <property type="project" value="UniProtKB-SubCell"/>
</dbReference>
<keyword evidence="3 6" id="KW-0479">Metal-binding</keyword>
<protein>
    <recommendedName>
        <fullName evidence="6">Glycoprotease 1</fullName>
    </recommendedName>
</protein>
<organism evidence="8 9">
    <name type="scientific">Oryza rufipogon</name>
    <name type="common">Brownbeard rice</name>
    <name type="synonym">Asian wild rice</name>
    <dbReference type="NCBI Taxonomy" id="4529"/>
    <lineage>
        <taxon>Eukaryota</taxon>
        <taxon>Viridiplantae</taxon>
        <taxon>Streptophyta</taxon>
        <taxon>Embryophyta</taxon>
        <taxon>Tracheophyta</taxon>
        <taxon>Spermatophyta</taxon>
        <taxon>Magnoliopsida</taxon>
        <taxon>Liliopsida</taxon>
        <taxon>Poales</taxon>
        <taxon>Poaceae</taxon>
        <taxon>BOP clade</taxon>
        <taxon>Oryzoideae</taxon>
        <taxon>Oryzeae</taxon>
        <taxon>Oryzinae</taxon>
        <taxon>Oryza</taxon>
    </lineage>
</organism>
<dbReference type="PANTHER" id="PTHR11735:SF6">
    <property type="entry name" value="TRNA N6-ADENOSINE THREONYLCARBAMOYLTRANSFERASE, MITOCHONDRIAL"/>
    <property type="match status" value="1"/>
</dbReference>
<evidence type="ECO:0000256" key="3">
    <source>
        <dbReference type="ARBA" id="ARBA00022723"/>
    </source>
</evidence>